<dbReference type="RefSeq" id="WP_126127767.1">
    <property type="nucleotide sequence ID" value="NZ_CP034464.1"/>
</dbReference>
<accession>A0A3S9HJV1</accession>
<keyword evidence="3" id="KW-1185">Reference proteome</keyword>
<dbReference type="EMBL" id="CP034464">
    <property type="protein sequence ID" value="AZP12386.1"/>
    <property type="molecule type" value="Genomic_DNA"/>
</dbReference>
<gene>
    <name evidence="2" type="ORF">EJN92_10460</name>
</gene>
<dbReference type="OrthoDB" id="8564513at2"/>
<reference evidence="2 3" key="1">
    <citation type="journal article" date="2011" name="Int. J. Syst. Evol. Microbiol.">
        <title>Description of Undibacterium oligocarboniphilum sp. nov., isolated from purified water, and Undibacterium pigrum strain CCUG 49012 as the type strain of Undibacterium parvum sp. nov., and emended descriptions of the genus Undibacterium and the species Undibacterium pigrum.</title>
        <authorList>
            <person name="Eder W."/>
            <person name="Wanner G."/>
            <person name="Ludwig W."/>
            <person name="Busse H.J."/>
            <person name="Ziemke-Kageler F."/>
            <person name="Lang E."/>
        </authorList>
    </citation>
    <scope>NUCLEOTIDE SEQUENCE [LARGE SCALE GENOMIC DNA]</scope>
    <source>
        <strain evidence="2 3">DSM 23061</strain>
    </source>
</reference>
<sequence length="184" mass="19240">MKTRHLVMGLCLLLAAGVALFGDKTPAGGVAEAVARATPAKTAATSTIKSPVSSAAVSASVRIESILPRPKLAPEDSMGDSTTVSAVAMFGNQNWNPPPPPAAKFIPVAPVPPSAPPLPFVYLGKSLADGTWEVFLGRGDRTIIVQNNSVIDGTYRVAEIKPPLLTFTYLPLNQIQQLTIGVLD</sequence>
<feature type="signal peptide" evidence="1">
    <location>
        <begin position="1"/>
        <end position="21"/>
    </location>
</feature>
<dbReference type="KEGG" id="upv:EJN92_10460"/>
<evidence type="ECO:0000313" key="3">
    <source>
        <dbReference type="Proteomes" id="UP000275663"/>
    </source>
</evidence>
<evidence type="ECO:0000256" key="1">
    <source>
        <dbReference type="SAM" id="SignalP"/>
    </source>
</evidence>
<feature type="chain" id="PRO_5019364451" description="Secretion system X translation initiation factor" evidence="1">
    <location>
        <begin position="22"/>
        <end position="184"/>
    </location>
</feature>
<organism evidence="2 3">
    <name type="scientific">Undibacterium parvum</name>
    <dbReference type="NCBI Taxonomy" id="401471"/>
    <lineage>
        <taxon>Bacteria</taxon>
        <taxon>Pseudomonadati</taxon>
        <taxon>Pseudomonadota</taxon>
        <taxon>Betaproteobacteria</taxon>
        <taxon>Burkholderiales</taxon>
        <taxon>Oxalobacteraceae</taxon>
        <taxon>Undibacterium</taxon>
    </lineage>
</organism>
<evidence type="ECO:0000313" key="2">
    <source>
        <dbReference type="EMBL" id="AZP12386.1"/>
    </source>
</evidence>
<dbReference type="AlphaFoldDB" id="A0A3S9HJV1"/>
<proteinExistence type="predicted"/>
<protein>
    <recommendedName>
        <fullName evidence="4">Secretion system X translation initiation factor</fullName>
    </recommendedName>
</protein>
<name>A0A3S9HJV1_9BURK</name>
<dbReference type="Proteomes" id="UP000275663">
    <property type="component" value="Chromosome"/>
</dbReference>
<keyword evidence="1" id="KW-0732">Signal</keyword>
<evidence type="ECO:0008006" key="4">
    <source>
        <dbReference type="Google" id="ProtNLM"/>
    </source>
</evidence>